<organism evidence="1 2">
    <name type="scientific">Campylobacter showae CC57C</name>
    <dbReference type="NCBI Taxonomy" id="1073353"/>
    <lineage>
        <taxon>Bacteria</taxon>
        <taxon>Pseudomonadati</taxon>
        <taxon>Campylobacterota</taxon>
        <taxon>Epsilonproteobacteria</taxon>
        <taxon>Campylobacterales</taxon>
        <taxon>Campylobacteraceae</taxon>
        <taxon>Campylobacter</taxon>
    </lineage>
</organism>
<evidence type="ECO:0000313" key="2">
    <source>
        <dbReference type="Proteomes" id="UP000011782"/>
    </source>
</evidence>
<dbReference type="PATRIC" id="fig|1073353.3.peg.368"/>
<comment type="caution">
    <text evidence="1">The sequence shown here is derived from an EMBL/GenBank/DDBJ whole genome shotgun (WGS) entry which is preliminary data.</text>
</comment>
<proteinExistence type="predicted"/>
<sequence length="404" mass="47647">MSSVSKCLVFYSRNKEENDITFKFAKDFFKSDQYFTISDYPTCDFYIDLNKYEICDLTANDWQIVEECIDFAGIIIKDRLLRNIEFLKAKELILKVAKSSIEILSKNSFKYLIVHPVDNYVMDVLIGIAKFYKCIVSGISSFFMGGYKRVTVYGEFNDFRKVSNEEVVTLKKKLTGDFRSHMAISKRKAIFRGLLYYFKYKIKYIIFYLIRHKLFGDYKYDYASTPYSATIDKFGKLFPFSFFRNNIAITEKSIYIPMHYHPEATIEYWSDDIKNVDYITSLIEAVRYFSDNGWSVYLKEHPAMCFRQDINLYKKINSIKNVVILDPFIKTSDVMKTFDNFLVWTGSTGIEALVNGKNVYFASSNYYYDKTTSHKYEKVCLEKEEDKDNLIRKVLSNTVRWTNN</sequence>
<dbReference type="RefSeq" id="WP_004322200.1">
    <property type="nucleotide sequence ID" value="NZ_AOTD01000039.1"/>
</dbReference>
<dbReference type="EMBL" id="AOTD01000039">
    <property type="protein sequence ID" value="EMG31359.1"/>
    <property type="molecule type" value="Genomic_DNA"/>
</dbReference>
<gene>
    <name evidence="1" type="ORF">H740_01707</name>
</gene>
<dbReference type="STRING" id="1073353.H740_01707"/>
<reference evidence="1 2" key="1">
    <citation type="submission" date="2013-02" db="EMBL/GenBank/DDBJ databases">
        <title>Co-occurrence of anaerobic bacteria in colorectal carcinomas.</title>
        <authorList>
            <person name="Holt R.A."/>
            <person name="Warren R.L."/>
            <person name="Allen-Vercoe E."/>
            <person name="Pleasance S."/>
            <person name="Freeman D.J."/>
            <person name="Watson P."/>
            <person name="Moore R."/>
            <person name="Cochrane K."/>
        </authorList>
    </citation>
    <scope>NUCLEOTIDE SEQUENCE [LARGE SCALE GENOMIC DNA]</scope>
    <source>
        <strain evidence="1 2">CC57C</strain>
    </source>
</reference>
<accession>M3I401</accession>
<dbReference type="OrthoDB" id="5448633at2"/>
<dbReference type="Proteomes" id="UP000011782">
    <property type="component" value="Unassembled WGS sequence"/>
</dbReference>
<name>M3I401_9BACT</name>
<evidence type="ECO:0000313" key="1">
    <source>
        <dbReference type="EMBL" id="EMG31359.1"/>
    </source>
</evidence>
<evidence type="ECO:0008006" key="3">
    <source>
        <dbReference type="Google" id="ProtNLM"/>
    </source>
</evidence>
<protein>
    <recommendedName>
        <fullName evidence="3">Capsule polysaccharide biosynthesis protein</fullName>
    </recommendedName>
</protein>
<dbReference type="AlphaFoldDB" id="M3I401"/>